<reference evidence="1 2" key="1">
    <citation type="submission" date="2012-05" db="EMBL/GenBank/DDBJ databases">
        <title>Recombination and specialization in a pathogen metapopulation.</title>
        <authorList>
            <person name="Gardiner A."/>
            <person name="Kemen E."/>
            <person name="Schultz-Larsen T."/>
            <person name="MacLean D."/>
            <person name="Van Oosterhout C."/>
            <person name="Jones J.D.G."/>
        </authorList>
    </citation>
    <scope>NUCLEOTIDE SEQUENCE [LARGE SCALE GENOMIC DNA]</scope>
    <source>
        <strain evidence="1 2">Ac Nc2</strain>
    </source>
</reference>
<dbReference type="Proteomes" id="UP000053237">
    <property type="component" value="Unassembled WGS sequence"/>
</dbReference>
<accession>A0A024FXE7</accession>
<sequence>MDVLHKLVQGTGCSVDGTVSAQNPLTKAINNVLQSKAFHINAIASDTPVIVQHNTNHPVQHTQHVRILGHEHRMKQLEMEKLERNAYMNASLCHHSLESFGRMEAAFQESKMQAIVNVPPSMTQPFQFQNCWSIMYEFTAA</sequence>
<gene>
    <name evidence="1" type="ORF">BN9_134990</name>
</gene>
<evidence type="ECO:0000313" key="1">
    <source>
        <dbReference type="EMBL" id="CCI11795.1"/>
    </source>
</evidence>
<keyword evidence="2" id="KW-1185">Reference proteome</keyword>
<proteinExistence type="predicted"/>
<protein>
    <submittedName>
        <fullName evidence="1">Uncharacterized protein</fullName>
    </submittedName>
</protein>
<organism evidence="1 2">
    <name type="scientific">Albugo candida</name>
    <dbReference type="NCBI Taxonomy" id="65357"/>
    <lineage>
        <taxon>Eukaryota</taxon>
        <taxon>Sar</taxon>
        <taxon>Stramenopiles</taxon>
        <taxon>Oomycota</taxon>
        <taxon>Peronosporomycetes</taxon>
        <taxon>Albuginales</taxon>
        <taxon>Albuginaceae</taxon>
        <taxon>Albugo</taxon>
    </lineage>
</organism>
<comment type="caution">
    <text evidence="1">The sequence shown here is derived from an EMBL/GenBank/DDBJ whole genome shotgun (WGS) entry which is preliminary data.</text>
</comment>
<name>A0A024FXE7_9STRA</name>
<dbReference type="InParanoid" id="A0A024FXE7"/>
<dbReference type="AlphaFoldDB" id="A0A024FXE7"/>
<dbReference type="EMBL" id="CAIX01002199">
    <property type="protein sequence ID" value="CCI11795.1"/>
    <property type="molecule type" value="Genomic_DNA"/>
</dbReference>
<evidence type="ECO:0000313" key="2">
    <source>
        <dbReference type="Proteomes" id="UP000053237"/>
    </source>
</evidence>